<accession>A0ABX6P441</accession>
<feature type="region of interest" description="Disordered" evidence="1">
    <location>
        <begin position="12"/>
        <end position="35"/>
    </location>
</feature>
<name>A0ABX6P441_9BURK</name>
<reference evidence="2 3" key="1">
    <citation type="submission" date="2020-05" db="EMBL/GenBank/DDBJ databases">
        <title>Ramlibacter rhizophilus sp. nov., isolated from rhizosphere soil of national flower Mugunghwa from South Korea.</title>
        <authorList>
            <person name="Zheng-Fei Y."/>
            <person name="Huan T."/>
        </authorList>
    </citation>
    <scope>NUCLEOTIDE SEQUENCE [LARGE SCALE GENOMIC DNA]</scope>
    <source>
        <strain evidence="2 3">H242</strain>
    </source>
</reference>
<dbReference type="Proteomes" id="UP000500826">
    <property type="component" value="Chromosome"/>
</dbReference>
<sequence length="67" mass="7532">MYHDKAETLRALQLPEGKLREYEAQPGPGPSDPTYPLWTRHLQVMREEASVLRTQLVQDASRGNAGA</sequence>
<dbReference type="EMBL" id="CP053418">
    <property type="protein sequence ID" value="QJW84347.1"/>
    <property type="molecule type" value="Genomic_DNA"/>
</dbReference>
<keyword evidence="3" id="KW-1185">Reference proteome</keyword>
<organism evidence="2 3">
    <name type="scientific">Ramlibacter terrae</name>
    <dbReference type="NCBI Taxonomy" id="2732511"/>
    <lineage>
        <taxon>Bacteria</taxon>
        <taxon>Pseudomonadati</taxon>
        <taxon>Pseudomonadota</taxon>
        <taxon>Betaproteobacteria</taxon>
        <taxon>Burkholderiales</taxon>
        <taxon>Comamonadaceae</taxon>
        <taxon>Ramlibacter</taxon>
    </lineage>
</organism>
<proteinExistence type="predicted"/>
<evidence type="ECO:0000313" key="3">
    <source>
        <dbReference type="Proteomes" id="UP000500826"/>
    </source>
</evidence>
<evidence type="ECO:0000256" key="1">
    <source>
        <dbReference type="SAM" id="MobiDB-lite"/>
    </source>
</evidence>
<evidence type="ECO:0008006" key="4">
    <source>
        <dbReference type="Google" id="ProtNLM"/>
    </source>
</evidence>
<protein>
    <recommendedName>
        <fullName evidence="4">DUF1992 domain-containing protein</fullName>
    </recommendedName>
</protein>
<gene>
    <name evidence="2" type="ORF">HK414_12910</name>
</gene>
<evidence type="ECO:0000313" key="2">
    <source>
        <dbReference type="EMBL" id="QJW84347.1"/>
    </source>
</evidence>